<dbReference type="Proteomes" id="UP000199341">
    <property type="component" value="Unassembled WGS sequence"/>
</dbReference>
<dbReference type="OrthoDB" id="3398488at2"/>
<name>A0A1H0A1T4_9ACTN</name>
<evidence type="ECO:0000256" key="1">
    <source>
        <dbReference type="SAM" id="MobiDB-lite"/>
    </source>
</evidence>
<dbReference type="EMBL" id="FNIE01000003">
    <property type="protein sequence ID" value="SDN27141.1"/>
    <property type="molecule type" value="Genomic_DNA"/>
</dbReference>
<organism evidence="2 3">
    <name type="scientific">Actinacidiphila guanduensis</name>
    <dbReference type="NCBI Taxonomy" id="310781"/>
    <lineage>
        <taxon>Bacteria</taxon>
        <taxon>Bacillati</taxon>
        <taxon>Actinomycetota</taxon>
        <taxon>Actinomycetes</taxon>
        <taxon>Kitasatosporales</taxon>
        <taxon>Streptomycetaceae</taxon>
        <taxon>Actinacidiphila</taxon>
    </lineage>
</organism>
<gene>
    <name evidence="2" type="ORF">SAMN05216259_103373</name>
</gene>
<keyword evidence="3" id="KW-1185">Reference proteome</keyword>
<dbReference type="AlphaFoldDB" id="A0A1H0A1T4"/>
<feature type="compositionally biased region" description="Acidic residues" evidence="1">
    <location>
        <begin position="28"/>
        <end position="43"/>
    </location>
</feature>
<feature type="region of interest" description="Disordered" evidence="1">
    <location>
        <begin position="1"/>
        <end position="89"/>
    </location>
</feature>
<reference evidence="2 3" key="1">
    <citation type="submission" date="2016-10" db="EMBL/GenBank/DDBJ databases">
        <authorList>
            <person name="de Groot N.N."/>
        </authorList>
    </citation>
    <scope>NUCLEOTIDE SEQUENCE [LARGE SCALE GENOMIC DNA]</scope>
    <source>
        <strain evidence="2 3">CGMCC 4.2022</strain>
    </source>
</reference>
<dbReference type="RefSeq" id="WP_093783609.1">
    <property type="nucleotide sequence ID" value="NZ_FNIE01000003.1"/>
</dbReference>
<sequence length="89" mass="9355">MSHPTDRTENPAGKAAGTKAADPANTGDAEENDLDLEAPEADAAEQRADVVPGEEADEGEQAPPSGIEADPADEAEQHRVVTLDEDDYR</sequence>
<evidence type="ECO:0000313" key="2">
    <source>
        <dbReference type="EMBL" id="SDN27141.1"/>
    </source>
</evidence>
<proteinExistence type="predicted"/>
<evidence type="ECO:0000313" key="3">
    <source>
        <dbReference type="Proteomes" id="UP000199341"/>
    </source>
</evidence>
<protein>
    <submittedName>
        <fullName evidence="2">Uncharacterized protein</fullName>
    </submittedName>
</protein>
<accession>A0A1H0A1T4</accession>
<dbReference type="STRING" id="310781.SAMN05216259_103373"/>